<dbReference type="InterPro" id="IPR037185">
    <property type="entry name" value="EmrE-like"/>
</dbReference>
<reference evidence="8" key="2">
    <citation type="submission" date="2017-09" db="EMBL/GenBank/DDBJ databases">
        <authorList>
            <person name="Perez-Cataluna A."/>
            <person name="Figueras M.J."/>
            <person name="Salas-Masso N."/>
        </authorList>
    </citation>
    <scope>NUCLEOTIDE SEQUENCE</scope>
    <source>
        <strain evidence="8">CECT 7727</strain>
    </source>
</reference>
<dbReference type="PANTHER" id="PTHR22911">
    <property type="entry name" value="ACYL-MALONYL CONDENSING ENZYME-RELATED"/>
    <property type="match status" value="1"/>
</dbReference>
<dbReference type="SUPFAM" id="SSF103481">
    <property type="entry name" value="Multidrug resistance efflux transporter EmrE"/>
    <property type="match status" value="2"/>
</dbReference>
<evidence type="ECO:0000313" key="10">
    <source>
        <dbReference type="Proteomes" id="UP000264693"/>
    </source>
</evidence>
<keyword evidence="2 5" id="KW-0812">Transmembrane</keyword>
<dbReference type="GO" id="GO:0016020">
    <property type="term" value="C:membrane"/>
    <property type="evidence" value="ECO:0007669"/>
    <property type="project" value="UniProtKB-SubCell"/>
</dbReference>
<feature type="transmembrane region" description="Helical" evidence="5">
    <location>
        <begin position="125"/>
        <end position="143"/>
    </location>
</feature>
<dbReference type="InterPro" id="IPR000620">
    <property type="entry name" value="EamA_dom"/>
</dbReference>
<keyword evidence="4 5" id="KW-0472">Membrane</keyword>
<evidence type="ECO:0000256" key="5">
    <source>
        <dbReference type="SAM" id="Phobius"/>
    </source>
</evidence>
<evidence type="ECO:0000256" key="1">
    <source>
        <dbReference type="ARBA" id="ARBA00004141"/>
    </source>
</evidence>
<dbReference type="RefSeq" id="WP_099311843.1">
    <property type="nucleotide sequence ID" value="NZ_CP032101.1"/>
</dbReference>
<evidence type="ECO:0000256" key="3">
    <source>
        <dbReference type="ARBA" id="ARBA00022989"/>
    </source>
</evidence>
<reference evidence="7 10" key="3">
    <citation type="submission" date="2018-08" db="EMBL/GenBank/DDBJ databases">
        <title>Complete genome of the Arcobacter marinus type strain JCM 15502.</title>
        <authorList>
            <person name="Miller W.G."/>
            <person name="Yee E."/>
            <person name="Huynh S."/>
            <person name="Parker C.T."/>
        </authorList>
    </citation>
    <scope>NUCLEOTIDE SEQUENCE [LARGE SCALE GENOMIC DNA]</scope>
    <source>
        <strain evidence="7 10">JCM 15502</strain>
    </source>
</reference>
<evidence type="ECO:0000256" key="2">
    <source>
        <dbReference type="ARBA" id="ARBA00022692"/>
    </source>
</evidence>
<evidence type="ECO:0000313" key="8">
    <source>
        <dbReference type="EMBL" id="PHO14626.1"/>
    </source>
</evidence>
<feature type="transmembrane region" description="Helical" evidence="5">
    <location>
        <begin position="43"/>
        <end position="64"/>
    </location>
</feature>
<reference evidence="9" key="1">
    <citation type="submission" date="2017-09" db="EMBL/GenBank/DDBJ databases">
        <title>Arcobacter canalis sp. nov., a new species isolated from a water canal contaminated with urban sewage.</title>
        <authorList>
            <person name="Perez-Cataluna A."/>
            <person name="Salas-Masso N."/>
            <person name="Figueras M.J."/>
        </authorList>
    </citation>
    <scope>NUCLEOTIDE SEQUENCE [LARGE SCALE GENOMIC DNA]</scope>
    <source>
        <strain evidence="9">CECT 7727</strain>
    </source>
</reference>
<feature type="domain" description="EamA" evidence="6">
    <location>
        <begin position="155"/>
        <end position="291"/>
    </location>
</feature>
<feature type="domain" description="EamA" evidence="6">
    <location>
        <begin position="14"/>
        <end position="143"/>
    </location>
</feature>
<feature type="transmembrane region" description="Helical" evidence="5">
    <location>
        <begin position="76"/>
        <end position="96"/>
    </location>
</feature>
<dbReference type="KEGG" id="amar:AMRN_2591"/>
<feature type="transmembrane region" description="Helical" evidence="5">
    <location>
        <begin position="102"/>
        <end position="120"/>
    </location>
</feature>
<feature type="transmembrane region" description="Helical" evidence="5">
    <location>
        <begin position="249"/>
        <end position="268"/>
    </location>
</feature>
<keyword evidence="9" id="KW-1185">Reference proteome</keyword>
<keyword evidence="3 5" id="KW-1133">Transmembrane helix</keyword>
<sequence>MKTDILQQSKSVNKGMLFMLLAVLLLPFTDAIAKYLSTSLSPTQIAWIRFFMQVVFIFLISLFIKQKIEKFRLSYIFLGLFVSLTIILLFWGLRYLPLANNIALFFIEPMVLTILSVIFLKEKIFYNHIIAVLIGLVGTFIIIRPNFALYGIASFLPIASAICYALYLMSIRMASNLGNSISLQFWVGVVATFFLSIVILFGESFNIEVFSFHKIDSSIWWILLILGIGTTIVQLLVSSAFFHAKASTLASFQYLEIISATILGWLMFNEIPDRFTVLGAMIVIFAGIYLVRHERKANKAQNLNQN</sequence>
<proteinExistence type="predicted"/>
<feature type="transmembrane region" description="Helical" evidence="5">
    <location>
        <begin position="274"/>
        <end position="291"/>
    </location>
</feature>
<evidence type="ECO:0000313" key="9">
    <source>
        <dbReference type="Proteomes" id="UP000224740"/>
    </source>
</evidence>
<feature type="transmembrane region" description="Helical" evidence="5">
    <location>
        <begin position="149"/>
        <end position="169"/>
    </location>
</feature>
<evidence type="ECO:0000259" key="6">
    <source>
        <dbReference type="Pfam" id="PF00892"/>
    </source>
</evidence>
<name>A0A347TNW3_9BACT</name>
<protein>
    <submittedName>
        <fullName evidence="7">EamA/RhaT family transporter</fullName>
    </submittedName>
</protein>
<dbReference type="Proteomes" id="UP000264693">
    <property type="component" value="Chromosome"/>
</dbReference>
<dbReference type="EMBL" id="CP032101">
    <property type="protein sequence ID" value="AXX88291.1"/>
    <property type="molecule type" value="Genomic_DNA"/>
</dbReference>
<evidence type="ECO:0000256" key="4">
    <source>
        <dbReference type="ARBA" id="ARBA00023136"/>
    </source>
</evidence>
<feature type="transmembrane region" description="Helical" evidence="5">
    <location>
        <begin position="221"/>
        <end position="242"/>
    </location>
</feature>
<dbReference type="AlphaFoldDB" id="A0A347TNW3"/>
<dbReference type="PANTHER" id="PTHR22911:SF6">
    <property type="entry name" value="SOLUTE CARRIER FAMILY 35 MEMBER G1"/>
    <property type="match status" value="1"/>
</dbReference>
<dbReference type="Pfam" id="PF00892">
    <property type="entry name" value="EamA"/>
    <property type="match status" value="2"/>
</dbReference>
<comment type="subcellular location">
    <subcellularLocation>
        <location evidence="1">Membrane</location>
        <topology evidence="1">Multi-pass membrane protein</topology>
    </subcellularLocation>
</comment>
<evidence type="ECO:0000313" key="7">
    <source>
        <dbReference type="EMBL" id="AXX88291.1"/>
    </source>
</evidence>
<dbReference type="EMBL" id="NXAO01000050">
    <property type="protein sequence ID" value="PHO14626.1"/>
    <property type="molecule type" value="Genomic_DNA"/>
</dbReference>
<gene>
    <name evidence="7" type="ORF">AMRN_2591</name>
    <name evidence="8" type="ORF">CPH92_11020</name>
</gene>
<dbReference type="Proteomes" id="UP000224740">
    <property type="component" value="Unassembled WGS sequence"/>
</dbReference>
<organism evidence="7 10">
    <name type="scientific">Malaciobacter marinus</name>
    <dbReference type="NCBI Taxonomy" id="505249"/>
    <lineage>
        <taxon>Bacteria</taxon>
        <taxon>Pseudomonadati</taxon>
        <taxon>Campylobacterota</taxon>
        <taxon>Epsilonproteobacteria</taxon>
        <taxon>Campylobacterales</taxon>
        <taxon>Arcobacteraceae</taxon>
        <taxon>Malaciobacter</taxon>
    </lineage>
</organism>
<accession>A0A347TNW3</accession>
<feature type="transmembrane region" description="Helical" evidence="5">
    <location>
        <begin position="181"/>
        <end position="201"/>
    </location>
</feature>